<dbReference type="Proteomes" id="UP001497522">
    <property type="component" value="Unassembled WGS sequence"/>
</dbReference>
<feature type="region of interest" description="Disordered" evidence="1">
    <location>
        <begin position="1"/>
        <end position="21"/>
    </location>
</feature>
<dbReference type="EMBL" id="CAXHBF010000559">
    <property type="protein sequence ID" value="CAK9856696.1"/>
    <property type="molecule type" value="Genomic_DNA"/>
</dbReference>
<evidence type="ECO:0000313" key="2">
    <source>
        <dbReference type="EMBL" id="CAK9856696.1"/>
    </source>
</evidence>
<proteinExistence type="predicted"/>
<keyword evidence="3" id="KW-1185">Reference proteome</keyword>
<protein>
    <submittedName>
        <fullName evidence="2">Uncharacterized protein</fullName>
    </submittedName>
</protein>
<organism evidence="2 3">
    <name type="scientific">Sphagnum jensenii</name>
    <dbReference type="NCBI Taxonomy" id="128206"/>
    <lineage>
        <taxon>Eukaryota</taxon>
        <taxon>Viridiplantae</taxon>
        <taxon>Streptophyta</taxon>
        <taxon>Embryophyta</taxon>
        <taxon>Bryophyta</taxon>
        <taxon>Sphagnophytina</taxon>
        <taxon>Sphagnopsida</taxon>
        <taxon>Sphagnales</taxon>
        <taxon>Sphagnaceae</taxon>
        <taxon>Sphagnum</taxon>
    </lineage>
</organism>
<sequence>MPVEVAPAGTVPPTDAAVEGGGVNREDSVSYDVLIGLDLLIKIGTIVNVEQGLIQVRHGPGSYVEVLPLTMLTLQKQADDLMKEEITDVDDYADWIRWVADAEQGKQALSGATNGAEMSVLLQVQQMDIIDYHNNLKERLALSNNRKAYSRWGEICQKIRVDQNLDEEKGQQL</sequence>
<evidence type="ECO:0000313" key="3">
    <source>
        <dbReference type="Proteomes" id="UP001497522"/>
    </source>
</evidence>
<accession>A0ABP1A4M1</accession>
<comment type="caution">
    <text evidence="2">The sequence shown here is derived from an EMBL/GenBank/DDBJ whole genome shotgun (WGS) entry which is preliminary data.</text>
</comment>
<evidence type="ECO:0000256" key="1">
    <source>
        <dbReference type="SAM" id="MobiDB-lite"/>
    </source>
</evidence>
<gene>
    <name evidence="2" type="ORF">CSSPJE1EN2_LOCUS26628</name>
</gene>
<name>A0ABP1A4M1_9BRYO</name>
<reference evidence="2" key="1">
    <citation type="submission" date="2024-03" db="EMBL/GenBank/DDBJ databases">
        <authorList>
            <consortium name="ELIXIR-Norway"/>
            <consortium name="Elixir Norway"/>
        </authorList>
    </citation>
    <scope>NUCLEOTIDE SEQUENCE</scope>
</reference>